<organism evidence="5 6">
    <name type="scientific">Dactylosporangium vinaceum</name>
    <dbReference type="NCBI Taxonomy" id="53362"/>
    <lineage>
        <taxon>Bacteria</taxon>
        <taxon>Bacillati</taxon>
        <taxon>Actinomycetota</taxon>
        <taxon>Actinomycetes</taxon>
        <taxon>Micromonosporales</taxon>
        <taxon>Micromonosporaceae</taxon>
        <taxon>Dactylosporangium</taxon>
    </lineage>
</organism>
<dbReference type="SUPFAM" id="SSF51206">
    <property type="entry name" value="cAMP-binding domain-like"/>
    <property type="match status" value="1"/>
</dbReference>
<dbReference type="Proteomes" id="UP001589608">
    <property type="component" value="Unassembled WGS sequence"/>
</dbReference>
<dbReference type="PANTHER" id="PTHR24567">
    <property type="entry name" value="CRP FAMILY TRANSCRIPTIONAL REGULATORY PROTEIN"/>
    <property type="match status" value="1"/>
</dbReference>
<dbReference type="SUPFAM" id="SSF46785">
    <property type="entry name" value="Winged helix' DNA-binding domain"/>
    <property type="match status" value="1"/>
</dbReference>
<dbReference type="InterPro" id="IPR050397">
    <property type="entry name" value="Env_Response_Regulators"/>
</dbReference>
<protein>
    <submittedName>
        <fullName evidence="5">Crp/Fnr family transcriptional regulator</fullName>
    </submittedName>
</protein>
<dbReference type="RefSeq" id="WP_223092802.1">
    <property type="nucleotide sequence ID" value="NZ_CP061913.1"/>
</dbReference>
<keyword evidence="3" id="KW-0804">Transcription</keyword>
<keyword evidence="1" id="KW-0805">Transcription regulation</keyword>
<sequence>MERLHDPAAVAALRADNFVLAAMPDAEFSRMAAGLEPVRLEVHDPIHDSGEPIEHVYFPATAVLSMVCVVDGETAVEVATIGREGMSGLPVFLGVSASPNTVFAQVAGLAVRMRTHELHALLTRDGALHRLLHRYVQATMVQLAQNVACNRLHTTEERAARWLLTTADRIGSQRFALTQDFLAQMLGVRRATVSHTAGVLHDAGLISYARGLVTIDDRDRLTGAACDCYRIVRAEFDRLRAGP</sequence>
<dbReference type="InterPro" id="IPR012318">
    <property type="entry name" value="HTH_CRP"/>
</dbReference>
<dbReference type="PROSITE" id="PS51063">
    <property type="entry name" value="HTH_CRP_2"/>
    <property type="match status" value="1"/>
</dbReference>
<comment type="caution">
    <text evidence="5">The sequence shown here is derived from an EMBL/GenBank/DDBJ whole genome shotgun (WGS) entry which is preliminary data.</text>
</comment>
<dbReference type="InterPro" id="IPR018490">
    <property type="entry name" value="cNMP-bd_dom_sf"/>
</dbReference>
<evidence type="ECO:0000256" key="1">
    <source>
        <dbReference type="ARBA" id="ARBA00023015"/>
    </source>
</evidence>
<accession>A0ABV5MKK1</accession>
<evidence type="ECO:0000256" key="3">
    <source>
        <dbReference type="ARBA" id="ARBA00023163"/>
    </source>
</evidence>
<dbReference type="InterPro" id="IPR014710">
    <property type="entry name" value="RmlC-like_jellyroll"/>
</dbReference>
<dbReference type="Gene3D" id="1.10.10.10">
    <property type="entry name" value="Winged helix-like DNA-binding domain superfamily/Winged helix DNA-binding domain"/>
    <property type="match status" value="1"/>
</dbReference>
<evidence type="ECO:0000259" key="4">
    <source>
        <dbReference type="PROSITE" id="PS51063"/>
    </source>
</evidence>
<evidence type="ECO:0000313" key="6">
    <source>
        <dbReference type="Proteomes" id="UP001589608"/>
    </source>
</evidence>
<name>A0ABV5MKK1_9ACTN</name>
<proteinExistence type="predicted"/>
<keyword evidence="6" id="KW-1185">Reference proteome</keyword>
<dbReference type="EMBL" id="JBHMCA010000063">
    <property type="protein sequence ID" value="MFB9449133.1"/>
    <property type="molecule type" value="Genomic_DNA"/>
</dbReference>
<feature type="domain" description="HTH crp-type" evidence="4">
    <location>
        <begin position="153"/>
        <end position="219"/>
    </location>
</feature>
<dbReference type="Pfam" id="PF13545">
    <property type="entry name" value="HTH_Crp_2"/>
    <property type="match status" value="1"/>
</dbReference>
<dbReference type="InterPro" id="IPR036390">
    <property type="entry name" value="WH_DNA-bd_sf"/>
</dbReference>
<gene>
    <name evidence="5" type="ORF">ACFFTR_39165</name>
</gene>
<reference evidence="5 6" key="1">
    <citation type="submission" date="2024-09" db="EMBL/GenBank/DDBJ databases">
        <authorList>
            <person name="Sun Q."/>
            <person name="Mori K."/>
        </authorList>
    </citation>
    <scope>NUCLEOTIDE SEQUENCE [LARGE SCALE GENOMIC DNA]</scope>
    <source>
        <strain evidence="5 6">JCM 3307</strain>
    </source>
</reference>
<evidence type="ECO:0000256" key="2">
    <source>
        <dbReference type="ARBA" id="ARBA00023125"/>
    </source>
</evidence>
<dbReference type="PANTHER" id="PTHR24567:SF74">
    <property type="entry name" value="HTH-TYPE TRANSCRIPTIONAL REGULATOR ARCR"/>
    <property type="match status" value="1"/>
</dbReference>
<evidence type="ECO:0000313" key="5">
    <source>
        <dbReference type="EMBL" id="MFB9449133.1"/>
    </source>
</evidence>
<dbReference type="Gene3D" id="2.60.120.10">
    <property type="entry name" value="Jelly Rolls"/>
    <property type="match status" value="1"/>
</dbReference>
<dbReference type="InterPro" id="IPR036388">
    <property type="entry name" value="WH-like_DNA-bd_sf"/>
</dbReference>
<keyword evidence="2" id="KW-0238">DNA-binding</keyword>